<dbReference type="SUPFAM" id="SSF53474">
    <property type="entry name" value="alpha/beta-Hydrolases"/>
    <property type="match status" value="1"/>
</dbReference>
<dbReference type="AlphaFoldDB" id="A0A1H0NWU7"/>
<name>A0A1H0NWU7_9PSED</name>
<evidence type="ECO:0000256" key="1">
    <source>
        <dbReference type="SAM" id="MobiDB-lite"/>
    </source>
</evidence>
<dbReference type="EMBL" id="LT629705">
    <property type="protein sequence ID" value="SDO97257.1"/>
    <property type="molecule type" value="Genomic_DNA"/>
</dbReference>
<dbReference type="Gene3D" id="3.40.50.1820">
    <property type="entry name" value="alpha/beta hydrolase"/>
    <property type="match status" value="1"/>
</dbReference>
<feature type="region of interest" description="Disordered" evidence="1">
    <location>
        <begin position="38"/>
        <end position="84"/>
    </location>
</feature>
<dbReference type="InterPro" id="IPR010297">
    <property type="entry name" value="DUF900_hydrolase"/>
</dbReference>
<accession>A0A1H0NWU7</accession>
<gene>
    <name evidence="3" type="ORF">SAMN04489798_4335</name>
</gene>
<dbReference type="PANTHER" id="PTHR36513:SF1">
    <property type="entry name" value="TRANSMEMBRANE PROTEIN"/>
    <property type="match status" value="1"/>
</dbReference>
<proteinExistence type="predicted"/>
<feature type="compositionally biased region" description="Pro residues" evidence="1">
    <location>
        <begin position="68"/>
        <end position="78"/>
    </location>
</feature>
<keyword evidence="2" id="KW-0812">Transmembrane</keyword>
<evidence type="ECO:0000256" key="2">
    <source>
        <dbReference type="SAM" id="Phobius"/>
    </source>
</evidence>
<sequence>MELEKKIPKQHWPLISVIIASMIGVIVLFSVNEVAQLGSPAPERPTANPQTNPPSASDKGEHSGSLEPPQPNTEPHPGPSSASVATDIPYIVFNSKAAISDTLTDKWGNDDRKNTNAFTLNDTSTFNTYVFRPKLDFSTMDVVANTTSSTNDNTLTTWQDTRMTDTSGYRGIRVNFATDRQYMVNDNKIIFTSDPGNVSYGYCYVSIPPRHQAGVIESPSILRLEFDEDPQKHVMILKTELLSHEAFTKDINWLAEVSKSGSAFVFIHGFNVGFDDAAKRTAQMAYDLNFDGVPIFYSWPSQDSATPFAYAADERNIELSEDKIKDFLVDILSDTKFSNVFVVGHSMGTRGLSKAIGAIAEEKPALIGKLKAIILAAPDIDADLFKQKIAPRLLNTGKSVTLYASSNDKALSLSQTAHRYPRAGDSGAGLVILKGMDTIDASNVDTSFLGHTYYGDVRSIIDDMHYIIQESLPADKRAGLSPTGFEPNKYWRFKP</sequence>
<evidence type="ECO:0000313" key="4">
    <source>
        <dbReference type="Proteomes" id="UP000198827"/>
    </source>
</evidence>
<organism evidence="3 4">
    <name type="scientific">Pseudomonas arsenicoxydans</name>
    <dbReference type="NCBI Taxonomy" id="702115"/>
    <lineage>
        <taxon>Bacteria</taxon>
        <taxon>Pseudomonadati</taxon>
        <taxon>Pseudomonadota</taxon>
        <taxon>Gammaproteobacteria</taxon>
        <taxon>Pseudomonadales</taxon>
        <taxon>Pseudomonadaceae</taxon>
        <taxon>Pseudomonas</taxon>
    </lineage>
</organism>
<dbReference type="PANTHER" id="PTHR36513">
    <property type="entry name" value="ABC TRANSMEMBRANE TYPE-1 DOMAIN-CONTAINING PROTEIN"/>
    <property type="match status" value="1"/>
</dbReference>
<dbReference type="Proteomes" id="UP000198827">
    <property type="component" value="Chromosome I"/>
</dbReference>
<keyword evidence="2" id="KW-1133">Transmembrane helix</keyword>
<reference evidence="3 4" key="1">
    <citation type="submission" date="2016-10" db="EMBL/GenBank/DDBJ databases">
        <authorList>
            <person name="de Groot N.N."/>
        </authorList>
    </citation>
    <scope>NUCLEOTIDE SEQUENCE [LARGE SCALE GENOMIC DNA]</scope>
    <source>
        <strain evidence="3 4">CECT 7543</strain>
    </source>
</reference>
<dbReference type="InterPro" id="IPR029058">
    <property type="entry name" value="AB_hydrolase_fold"/>
</dbReference>
<dbReference type="Pfam" id="PF05990">
    <property type="entry name" value="DUF900"/>
    <property type="match status" value="1"/>
</dbReference>
<feature type="transmembrane region" description="Helical" evidence="2">
    <location>
        <begin position="12"/>
        <end position="31"/>
    </location>
</feature>
<evidence type="ECO:0000313" key="3">
    <source>
        <dbReference type="EMBL" id="SDO97257.1"/>
    </source>
</evidence>
<protein>
    <submittedName>
        <fullName evidence="3">Esterase/lipase superfamily enzyme</fullName>
    </submittedName>
</protein>
<keyword evidence="2" id="KW-0472">Membrane</keyword>